<feature type="disulfide bond" evidence="7">
    <location>
        <begin position="54"/>
        <end position="81"/>
    </location>
</feature>
<feature type="domain" description="Sushi" evidence="10">
    <location>
        <begin position="84"/>
        <end position="142"/>
    </location>
</feature>
<dbReference type="AlphaFoldDB" id="A0AAD7RFX5"/>
<feature type="domain" description="Sushi" evidence="10">
    <location>
        <begin position="294"/>
        <end position="350"/>
    </location>
</feature>
<sequence>MFNCWGQLLLFLIFITPTFSASADCGTPSYYPNTKLRYPNRTAYSPGDRVFYSCVLGYAHVYGASYVRCEAGGWTRLKMECERKSCGSAGELLNGHFDYMGLEAEFGDEVAAVCNEGYRLKGDRYRRCLDSGWSGEIPSCEEGTEITCQSPSVANGVKIKGEAPVYSRGNRVTFNCTRDFSLIGSREITCGPDGQWHPNIPKCLLAKGNFVTLAAVPSTKPNNVDLLKRGNCSEPTTYPDMHVTDQHLLQKEFPAGSEVRYACFPGYRRIAGRIVVSRCVRGQWTSINLKCERKTCGSAGEILNGRYEYKGASFGDTVFAVCNEGFEMIGRNYRQCQDQGWDGNAPVCEAVKCDDLPEVVNGERIGQQEGPFAYGTVMRYRCRQGQLIGDKEIYCTKDGTWSASTPECRSSRRLAEVTCQSPSVANGVKIKGEAPVYSRGNNVTFTCTRGFSLIGSREITCGPDGQWHPKIPECLSSNDNNDFHSVRGSCGAPTTYPDMYVTDQHLLQKEYPAGSEVRYTCSTGYQSIRGMIVISRCDRGRWTSINLKCERKSCGSAGEILNGRYEYKGASFGDTVSAVCNEGYEMIGRSYRQCQDRGWDGNAPVCEAVKCDDLPEVVNAERIGQQEGPFAYGTVMHYRCRQGQLFGDKEIHCTKDGTWSASPPECKDITCPNPSVKFGRKTGGYGPYYKYGSYVSFKCNTGYRLSGPRQVTCGLNGQWTPSLPQCKPKAFTWHPYNIFPR</sequence>
<feature type="disulfide bond" evidence="7">
    <location>
        <begin position="699"/>
        <end position="726"/>
    </location>
</feature>
<feature type="domain" description="Sushi" evidence="10">
    <location>
        <begin position="351"/>
        <end position="410"/>
    </location>
</feature>
<dbReference type="Pfam" id="PF00084">
    <property type="entry name" value="Sushi"/>
    <property type="match status" value="11"/>
</dbReference>
<evidence type="ECO:0000256" key="6">
    <source>
        <dbReference type="PROSITE-ProRule" id="PRU00196"/>
    </source>
</evidence>
<name>A0AAD7RFX5_9TELE</name>
<dbReference type="PANTHER" id="PTHR19325">
    <property type="entry name" value="COMPLEMENT COMPONENT-RELATED SUSHI DOMAIN-CONTAINING"/>
    <property type="match status" value="1"/>
</dbReference>
<dbReference type="PROSITE" id="PS50923">
    <property type="entry name" value="SUSHI"/>
    <property type="match status" value="11"/>
</dbReference>
<reference evidence="11" key="1">
    <citation type="journal article" date="2023" name="Science">
        <title>Genome structures resolve the early diversification of teleost fishes.</title>
        <authorList>
            <person name="Parey E."/>
            <person name="Louis A."/>
            <person name="Montfort J."/>
            <person name="Bouchez O."/>
            <person name="Roques C."/>
            <person name="Iampietro C."/>
            <person name="Lluch J."/>
            <person name="Castinel A."/>
            <person name="Donnadieu C."/>
            <person name="Desvignes T."/>
            <person name="Floi Bucao C."/>
            <person name="Jouanno E."/>
            <person name="Wen M."/>
            <person name="Mejri S."/>
            <person name="Dirks R."/>
            <person name="Jansen H."/>
            <person name="Henkel C."/>
            <person name="Chen W.J."/>
            <person name="Zahm M."/>
            <person name="Cabau C."/>
            <person name="Klopp C."/>
            <person name="Thompson A.W."/>
            <person name="Robinson-Rechavi M."/>
            <person name="Braasch I."/>
            <person name="Lecointre G."/>
            <person name="Bobe J."/>
            <person name="Postlethwait J.H."/>
            <person name="Berthelot C."/>
            <person name="Roest Crollius H."/>
            <person name="Guiguen Y."/>
        </authorList>
    </citation>
    <scope>NUCLEOTIDE SEQUENCE</scope>
    <source>
        <strain evidence="11">NC1722</strain>
    </source>
</reference>
<proteinExistence type="predicted"/>
<dbReference type="CDD" id="cd00033">
    <property type="entry name" value="CCP"/>
    <property type="match status" value="11"/>
</dbReference>
<evidence type="ECO:0000256" key="8">
    <source>
        <dbReference type="SAM" id="SignalP"/>
    </source>
</evidence>
<evidence type="ECO:0000259" key="10">
    <source>
        <dbReference type="PROSITE" id="PS50923"/>
    </source>
</evidence>
<feature type="disulfide bond" evidence="7">
    <location>
        <begin position="176"/>
        <end position="203"/>
    </location>
</feature>
<keyword evidence="2 8" id="KW-0732">Signal</keyword>
<dbReference type="Proteomes" id="UP001221898">
    <property type="component" value="Unassembled WGS sequence"/>
</dbReference>
<gene>
    <name evidence="11" type="ORF">AAFF_G00249150</name>
</gene>
<dbReference type="PROSITE" id="PS50287">
    <property type="entry name" value="SRCR_2"/>
    <property type="match status" value="1"/>
</dbReference>
<evidence type="ECO:0000256" key="3">
    <source>
        <dbReference type="ARBA" id="ARBA00022737"/>
    </source>
</evidence>
<keyword evidence="3" id="KW-0677">Repeat</keyword>
<feature type="domain" description="Sushi" evidence="10">
    <location>
        <begin position="488"/>
        <end position="551"/>
    </location>
</feature>
<comment type="caution">
    <text evidence="6">Lacks conserved residue(s) required for the propagation of feature annotation.</text>
</comment>
<keyword evidence="5" id="KW-0325">Glycoprotein</keyword>
<accession>A0AAD7RFX5</accession>
<feature type="domain" description="Sushi" evidence="10">
    <location>
        <begin position="230"/>
        <end position="293"/>
    </location>
</feature>
<organism evidence="11 12">
    <name type="scientific">Aldrovandia affinis</name>
    <dbReference type="NCBI Taxonomy" id="143900"/>
    <lineage>
        <taxon>Eukaryota</taxon>
        <taxon>Metazoa</taxon>
        <taxon>Chordata</taxon>
        <taxon>Craniata</taxon>
        <taxon>Vertebrata</taxon>
        <taxon>Euteleostomi</taxon>
        <taxon>Actinopterygii</taxon>
        <taxon>Neopterygii</taxon>
        <taxon>Teleostei</taxon>
        <taxon>Notacanthiformes</taxon>
        <taxon>Halosauridae</taxon>
        <taxon>Aldrovandia</taxon>
    </lineage>
</organism>
<dbReference type="SMART" id="SM00032">
    <property type="entry name" value="CCP"/>
    <property type="match status" value="11"/>
</dbReference>
<dbReference type="EMBL" id="JAINUG010000333">
    <property type="protein sequence ID" value="KAJ8378044.1"/>
    <property type="molecule type" value="Genomic_DNA"/>
</dbReference>
<dbReference type="InterPro" id="IPR035976">
    <property type="entry name" value="Sushi/SCR/CCP_sf"/>
</dbReference>
<dbReference type="InterPro" id="IPR000436">
    <property type="entry name" value="Sushi_SCR_CCP_dom"/>
</dbReference>
<feature type="chain" id="PRO_5042136040" evidence="8">
    <location>
        <begin position="21"/>
        <end position="741"/>
    </location>
</feature>
<dbReference type="PANTHER" id="PTHR19325:SF570">
    <property type="entry name" value="COMPLEMENT COMPONENT 4 BINDING PROTEIN, MEMBRANE"/>
    <property type="match status" value="1"/>
</dbReference>
<keyword evidence="4 7" id="KW-1015">Disulfide bond</keyword>
<dbReference type="InterPro" id="IPR001190">
    <property type="entry name" value="SRCR"/>
</dbReference>
<keyword evidence="1 7" id="KW-0768">Sushi</keyword>
<dbReference type="InterPro" id="IPR050350">
    <property type="entry name" value="Compl-Cell_Adhes-Reg"/>
</dbReference>
<evidence type="ECO:0000256" key="4">
    <source>
        <dbReference type="ARBA" id="ARBA00023157"/>
    </source>
</evidence>
<evidence type="ECO:0000256" key="5">
    <source>
        <dbReference type="ARBA" id="ARBA00023180"/>
    </source>
</evidence>
<feature type="domain" description="Sushi" evidence="10">
    <location>
        <begin position="146"/>
        <end position="205"/>
    </location>
</feature>
<evidence type="ECO:0000256" key="7">
    <source>
        <dbReference type="PROSITE-ProRule" id="PRU00302"/>
    </source>
</evidence>
<evidence type="ECO:0000313" key="12">
    <source>
        <dbReference type="Proteomes" id="UP001221898"/>
    </source>
</evidence>
<feature type="domain" description="Sushi" evidence="10">
    <location>
        <begin position="417"/>
        <end position="476"/>
    </location>
</feature>
<feature type="domain" description="Sushi" evidence="10">
    <location>
        <begin position="669"/>
        <end position="728"/>
    </location>
</feature>
<feature type="signal peptide" evidence="8">
    <location>
        <begin position="1"/>
        <end position="20"/>
    </location>
</feature>
<comment type="caution">
    <text evidence="11">The sequence shown here is derived from an EMBL/GenBank/DDBJ whole genome shotgun (WGS) entry which is preliminary data.</text>
</comment>
<dbReference type="SUPFAM" id="SSF57535">
    <property type="entry name" value="Complement control module/SCR domain"/>
    <property type="match status" value="11"/>
</dbReference>
<feature type="domain" description="Sushi" evidence="10">
    <location>
        <begin position="23"/>
        <end position="83"/>
    </location>
</feature>
<dbReference type="GO" id="GO:0016020">
    <property type="term" value="C:membrane"/>
    <property type="evidence" value="ECO:0007669"/>
    <property type="project" value="InterPro"/>
</dbReference>
<keyword evidence="12" id="KW-1185">Reference proteome</keyword>
<feature type="disulfide bond" evidence="7">
    <location>
        <begin position="447"/>
        <end position="474"/>
    </location>
</feature>
<feature type="domain" description="Sushi" evidence="10">
    <location>
        <begin position="609"/>
        <end position="668"/>
    </location>
</feature>
<dbReference type="Gene3D" id="2.10.70.10">
    <property type="entry name" value="Complement Module, domain 1"/>
    <property type="match status" value="11"/>
</dbReference>
<evidence type="ECO:0000256" key="2">
    <source>
        <dbReference type="ARBA" id="ARBA00022729"/>
    </source>
</evidence>
<feature type="domain" description="SRCR" evidence="9">
    <location>
        <begin position="292"/>
        <end position="420"/>
    </location>
</feature>
<evidence type="ECO:0000256" key="1">
    <source>
        <dbReference type="ARBA" id="ARBA00022659"/>
    </source>
</evidence>
<feature type="domain" description="Sushi" evidence="10">
    <location>
        <begin position="552"/>
        <end position="608"/>
    </location>
</feature>
<evidence type="ECO:0000313" key="11">
    <source>
        <dbReference type="EMBL" id="KAJ8378044.1"/>
    </source>
</evidence>
<protein>
    <submittedName>
        <fullName evidence="11">Uncharacterized protein</fullName>
    </submittedName>
</protein>
<dbReference type="FunFam" id="2.10.70.10:FF:000014">
    <property type="entry name" value="Membrane cofactor protein"/>
    <property type="match status" value="3"/>
</dbReference>
<evidence type="ECO:0000259" key="9">
    <source>
        <dbReference type="PROSITE" id="PS50287"/>
    </source>
</evidence>